<keyword evidence="1" id="KW-0677">Repeat</keyword>
<evidence type="ECO:0000256" key="2">
    <source>
        <dbReference type="ARBA" id="ARBA00023043"/>
    </source>
</evidence>
<organism evidence="4 5">
    <name type="scientific">Elysia marginata</name>
    <dbReference type="NCBI Taxonomy" id="1093978"/>
    <lineage>
        <taxon>Eukaryota</taxon>
        <taxon>Metazoa</taxon>
        <taxon>Spiralia</taxon>
        <taxon>Lophotrochozoa</taxon>
        <taxon>Mollusca</taxon>
        <taxon>Gastropoda</taxon>
        <taxon>Heterobranchia</taxon>
        <taxon>Euthyneura</taxon>
        <taxon>Panpulmonata</taxon>
        <taxon>Sacoglossa</taxon>
        <taxon>Placobranchoidea</taxon>
        <taxon>Plakobranchidae</taxon>
        <taxon>Elysia</taxon>
    </lineage>
</organism>
<keyword evidence="2 3" id="KW-0040">ANK repeat</keyword>
<dbReference type="PROSITE" id="PS50088">
    <property type="entry name" value="ANK_REPEAT"/>
    <property type="match status" value="2"/>
</dbReference>
<sequence length="494" mass="55623">MTKSQLSNAICCRDIDGVKRILESVECSLNEDPPIIKCMRLSRKGEMDDDDFKRCEILKLLVHDGADVNVLSSPQPNCNGNRETAVVIAAKGGYFKCLQFLVDSGADLRIASSYSEETALMVAAREGEFDCVKFLTQRMPASMLNHKNKSGKTALMLSAMCTRRGGLPCLRELIESSADLEIKDENGETALMLALQAHSHSDESLIFLLEKGAFVNATRPDEETPLMMACRNISSEVVELMLKKGAHVNAVSQLGDSLPCVSRFKHIPTLLRYGLDLTVSRRNQRSLHVGIKDGLVAELRTYVMNGFPPINIQLNNLPAQLKLHHFETPMSPLAYAVCYRRPGIAKYLITNRFLTRFDIVQLSWDKPIRQYLQDIVSNDGNSNKCRQAKQCLWILDFLSTKPQPLRDLCLITVSRALSQDYALGFQRRTEFKIGWVCTPTFRERVNQLNMPSVFKRELLHQTSSAAICCRSWDDIILGEENDLPKRHCGDYEAD</sequence>
<dbReference type="AlphaFoldDB" id="A0AAV4GWH3"/>
<evidence type="ECO:0000256" key="1">
    <source>
        <dbReference type="ARBA" id="ARBA00022737"/>
    </source>
</evidence>
<dbReference type="Gene3D" id="1.25.40.20">
    <property type="entry name" value="Ankyrin repeat-containing domain"/>
    <property type="match status" value="1"/>
</dbReference>
<accession>A0AAV4GWH3</accession>
<proteinExistence type="predicted"/>
<dbReference type="Pfam" id="PF12796">
    <property type="entry name" value="Ank_2"/>
    <property type="match status" value="2"/>
</dbReference>
<dbReference type="Proteomes" id="UP000762676">
    <property type="component" value="Unassembled WGS sequence"/>
</dbReference>
<dbReference type="EMBL" id="BMAT01012252">
    <property type="protein sequence ID" value="GFR88700.1"/>
    <property type="molecule type" value="Genomic_DNA"/>
</dbReference>
<evidence type="ECO:0000313" key="5">
    <source>
        <dbReference type="Proteomes" id="UP000762676"/>
    </source>
</evidence>
<protein>
    <submittedName>
        <fullName evidence="4">Ankyrin repeat-containing protein</fullName>
    </submittedName>
</protein>
<dbReference type="PROSITE" id="PS50297">
    <property type="entry name" value="ANK_REP_REGION"/>
    <property type="match status" value="1"/>
</dbReference>
<evidence type="ECO:0000313" key="4">
    <source>
        <dbReference type="EMBL" id="GFR88700.1"/>
    </source>
</evidence>
<dbReference type="SUPFAM" id="SSF48403">
    <property type="entry name" value="Ankyrin repeat"/>
    <property type="match status" value="1"/>
</dbReference>
<dbReference type="PANTHER" id="PTHR24173:SF74">
    <property type="entry name" value="ANKYRIN REPEAT DOMAIN-CONTAINING PROTEIN 16"/>
    <property type="match status" value="1"/>
</dbReference>
<feature type="repeat" description="ANK" evidence="3">
    <location>
        <begin position="221"/>
        <end position="253"/>
    </location>
</feature>
<name>A0AAV4GWH3_9GAST</name>
<dbReference type="SMART" id="SM00248">
    <property type="entry name" value="ANK"/>
    <property type="match status" value="7"/>
</dbReference>
<dbReference type="InterPro" id="IPR036770">
    <property type="entry name" value="Ankyrin_rpt-contain_sf"/>
</dbReference>
<comment type="caution">
    <text evidence="4">The sequence shown here is derived from an EMBL/GenBank/DDBJ whole genome shotgun (WGS) entry which is preliminary data.</text>
</comment>
<feature type="repeat" description="ANK" evidence="3">
    <location>
        <begin position="81"/>
        <end position="113"/>
    </location>
</feature>
<evidence type="ECO:0000256" key="3">
    <source>
        <dbReference type="PROSITE-ProRule" id="PRU00023"/>
    </source>
</evidence>
<dbReference type="PANTHER" id="PTHR24173">
    <property type="entry name" value="ANKYRIN REPEAT CONTAINING"/>
    <property type="match status" value="1"/>
</dbReference>
<dbReference type="InterPro" id="IPR002110">
    <property type="entry name" value="Ankyrin_rpt"/>
</dbReference>
<reference evidence="4 5" key="1">
    <citation type="journal article" date="2021" name="Elife">
        <title>Chloroplast acquisition without the gene transfer in kleptoplastic sea slugs, Plakobranchus ocellatus.</title>
        <authorList>
            <person name="Maeda T."/>
            <person name="Takahashi S."/>
            <person name="Yoshida T."/>
            <person name="Shimamura S."/>
            <person name="Takaki Y."/>
            <person name="Nagai Y."/>
            <person name="Toyoda A."/>
            <person name="Suzuki Y."/>
            <person name="Arimoto A."/>
            <person name="Ishii H."/>
            <person name="Satoh N."/>
            <person name="Nishiyama T."/>
            <person name="Hasebe M."/>
            <person name="Maruyama T."/>
            <person name="Minagawa J."/>
            <person name="Obokata J."/>
            <person name="Shigenobu S."/>
        </authorList>
    </citation>
    <scope>NUCLEOTIDE SEQUENCE [LARGE SCALE GENOMIC DNA]</scope>
</reference>
<gene>
    <name evidence="4" type="ORF">ElyMa_006106300</name>
</gene>
<keyword evidence="5" id="KW-1185">Reference proteome</keyword>